<evidence type="ECO:0000313" key="8">
    <source>
        <dbReference type="Proteomes" id="UP000295611"/>
    </source>
</evidence>
<evidence type="ECO:0000256" key="2">
    <source>
        <dbReference type="ARBA" id="ARBA00022475"/>
    </source>
</evidence>
<dbReference type="PANTHER" id="PTHR33931:SF2">
    <property type="entry name" value="HOLIN-LIKE PROTEIN CIDA"/>
    <property type="match status" value="1"/>
</dbReference>
<dbReference type="PANTHER" id="PTHR33931">
    <property type="entry name" value="HOLIN-LIKE PROTEIN CIDA-RELATED"/>
    <property type="match status" value="1"/>
</dbReference>
<name>A0A4R7B9A7_9NEIS</name>
<dbReference type="OrthoDB" id="385012at2"/>
<dbReference type="GO" id="GO:0016787">
    <property type="term" value="F:hydrolase activity"/>
    <property type="evidence" value="ECO:0007669"/>
    <property type="project" value="UniProtKB-KW"/>
</dbReference>
<keyword evidence="4 6" id="KW-1133">Transmembrane helix</keyword>
<protein>
    <submittedName>
        <fullName evidence="7">Putative effector of murein hydrolase LrgA (UPF0299 family)</fullName>
    </submittedName>
</protein>
<comment type="caution">
    <text evidence="7">The sequence shown here is derived from an EMBL/GenBank/DDBJ whole genome shotgun (WGS) entry which is preliminary data.</text>
</comment>
<dbReference type="RefSeq" id="WP_133678827.1">
    <property type="nucleotide sequence ID" value="NZ_SNZP01000003.1"/>
</dbReference>
<proteinExistence type="predicted"/>
<dbReference type="InterPro" id="IPR005538">
    <property type="entry name" value="LrgA/CidA"/>
</dbReference>
<keyword evidence="2" id="KW-1003">Cell membrane</keyword>
<keyword evidence="8" id="KW-1185">Reference proteome</keyword>
<reference evidence="7 8" key="1">
    <citation type="submission" date="2019-03" db="EMBL/GenBank/DDBJ databases">
        <title>Genomic Encyclopedia of Type Strains, Phase III (KMG-III): the genomes of soil and plant-associated and newly described type strains.</title>
        <authorList>
            <person name="Whitman W."/>
        </authorList>
    </citation>
    <scope>NUCLEOTIDE SEQUENCE [LARGE SCALE GENOMIC DNA]</scope>
    <source>
        <strain evidence="7 8">CECT 8976</strain>
    </source>
</reference>
<dbReference type="GO" id="GO:0005886">
    <property type="term" value="C:plasma membrane"/>
    <property type="evidence" value="ECO:0007669"/>
    <property type="project" value="UniProtKB-SubCell"/>
</dbReference>
<feature type="transmembrane region" description="Helical" evidence="6">
    <location>
        <begin position="58"/>
        <end position="76"/>
    </location>
</feature>
<evidence type="ECO:0000256" key="5">
    <source>
        <dbReference type="ARBA" id="ARBA00023136"/>
    </source>
</evidence>
<keyword evidence="3 6" id="KW-0812">Transmembrane</keyword>
<evidence type="ECO:0000256" key="1">
    <source>
        <dbReference type="ARBA" id="ARBA00004651"/>
    </source>
</evidence>
<dbReference type="Proteomes" id="UP000295611">
    <property type="component" value="Unassembled WGS sequence"/>
</dbReference>
<feature type="transmembrane region" description="Helical" evidence="6">
    <location>
        <begin position="29"/>
        <end position="46"/>
    </location>
</feature>
<evidence type="ECO:0000256" key="3">
    <source>
        <dbReference type="ARBA" id="ARBA00022692"/>
    </source>
</evidence>
<evidence type="ECO:0000256" key="6">
    <source>
        <dbReference type="SAM" id="Phobius"/>
    </source>
</evidence>
<evidence type="ECO:0000256" key="4">
    <source>
        <dbReference type="ARBA" id="ARBA00022989"/>
    </source>
</evidence>
<feature type="transmembrane region" description="Helical" evidence="6">
    <location>
        <begin position="82"/>
        <end position="108"/>
    </location>
</feature>
<organism evidence="7 8">
    <name type="scientific">Paludibacterium purpuratum</name>
    <dbReference type="NCBI Taxonomy" id="1144873"/>
    <lineage>
        <taxon>Bacteria</taxon>
        <taxon>Pseudomonadati</taxon>
        <taxon>Pseudomonadota</taxon>
        <taxon>Betaproteobacteria</taxon>
        <taxon>Neisseriales</taxon>
        <taxon>Chromobacteriaceae</taxon>
        <taxon>Paludibacterium</taxon>
    </lineage>
</organism>
<accession>A0A4R7B9A7</accession>
<gene>
    <name evidence="7" type="ORF">DFP86_103107</name>
</gene>
<comment type="subcellular location">
    <subcellularLocation>
        <location evidence="1">Cell membrane</location>
        <topology evidence="1">Multi-pass membrane protein</topology>
    </subcellularLocation>
</comment>
<keyword evidence="5 6" id="KW-0472">Membrane</keyword>
<dbReference type="Pfam" id="PF03788">
    <property type="entry name" value="LrgA"/>
    <property type="match status" value="1"/>
</dbReference>
<evidence type="ECO:0000313" key="7">
    <source>
        <dbReference type="EMBL" id="TDR81454.1"/>
    </source>
</evidence>
<keyword evidence="7" id="KW-0378">Hydrolase</keyword>
<dbReference type="AlphaFoldDB" id="A0A4R7B9A7"/>
<sequence length="117" mass="12816">MLNALIWLLGYQIAGEAICRALSLPVPGPVLGMLLLFLTLCVRRTVPDALRATVPGLLRHLSLLFIPAGVGVVLWRSLLAPFAWQLLLIVFMATCLTWLAAAGLLHWLRRPTHGSRA</sequence>
<dbReference type="EMBL" id="SNZP01000003">
    <property type="protein sequence ID" value="TDR81454.1"/>
    <property type="molecule type" value="Genomic_DNA"/>
</dbReference>